<evidence type="ECO:0000256" key="5">
    <source>
        <dbReference type="ARBA" id="ARBA00022691"/>
    </source>
</evidence>
<dbReference type="InterPro" id="IPR012901">
    <property type="entry name" value="CARME"/>
</dbReference>
<evidence type="ECO:0000313" key="6">
    <source>
        <dbReference type="EMBL" id="KOO22521.1"/>
    </source>
</evidence>
<dbReference type="EMBL" id="JWZX01003271">
    <property type="protein sequence ID" value="KOO22521.1"/>
    <property type="molecule type" value="Genomic_DNA"/>
</dbReference>
<proteinExistence type="inferred from homology"/>
<comment type="caution">
    <text evidence="6">The sequence shown here is derived from an EMBL/GenBank/DDBJ whole genome shotgun (WGS) entry which is preliminary data.</text>
</comment>
<accession>A0A0M0J7G7</accession>
<protein>
    <recommendedName>
        <fullName evidence="2">carnosine N-methyltransferase</fullName>
        <ecNumber evidence="2">2.1.1.22</ecNumber>
    </recommendedName>
</protein>
<dbReference type="GO" id="GO:0030735">
    <property type="term" value="F:carnosine N-methyltransferase activity"/>
    <property type="evidence" value="ECO:0007669"/>
    <property type="project" value="UniProtKB-EC"/>
</dbReference>
<evidence type="ECO:0000313" key="7">
    <source>
        <dbReference type="Proteomes" id="UP000037460"/>
    </source>
</evidence>
<keyword evidence="5" id="KW-0949">S-adenosyl-L-methionine</keyword>
<dbReference type="PANTHER" id="PTHR12303">
    <property type="entry name" value="CARNOSINE N-METHYLTRANSFERASE"/>
    <property type="match status" value="1"/>
</dbReference>
<dbReference type="SUPFAM" id="SSF53335">
    <property type="entry name" value="S-adenosyl-L-methionine-dependent methyltransferases"/>
    <property type="match status" value="1"/>
</dbReference>
<evidence type="ECO:0000256" key="1">
    <source>
        <dbReference type="ARBA" id="ARBA00010086"/>
    </source>
</evidence>
<comment type="similarity">
    <text evidence="1">Belongs to the carnosine N-methyltransferase family.</text>
</comment>
<dbReference type="InterPro" id="IPR029063">
    <property type="entry name" value="SAM-dependent_MTases_sf"/>
</dbReference>
<organism evidence="6 7">
    <name type="scientific">Chrysochromulina tobinii</name>
    <dbReference type="NCBI Taxonomy" id="1460289"/>
    <lineage>
        <taxon>Eukaryota</taxon>
        <taxon>Haptista</taxon>
        <taxon>Haptophyta</taxon>
        <taxon>Prymnesiophyceae</taxon>
        <taxon>Prymnesiales</taxon>
        <taxon>Chrysochromulinaceae</taxon>
        <taxon>Chrysochromulina</taxon>
    </lineage>
</organism>
<dbReference type="EC" id="2.1.1.22" evidence="2"/>
<keyword evidence="4" id="KW-0808">Transferase</keyword>
<dbReference type="SMART" id="SM01296">
    <property type="entry name" value="N2227"/>
    <property type="match status" value="1"/>
</dbReference>
<dbReference type="AlphaFoldDB" id="A0A0M0J7G7"/>
<name>A0A0M0J7G7_9EUKA</name>
<evidence type="ECO:0000256" key="3">
    <source>
        <dbReference type="ARBA" id="ARBA00022603"/>
    </source>
</evidence>
<dbReference type="Pfam" id="PF07942">
    <property type="entry name" value="CARME"/>
    <property type="match status" value="1"/>
</dbReference>
<sequence>MQTSDATRILVGELLKYEAAATANLQEQRRQAAGVLADLPELATRFETQASAISINAAFLRSIVSEMGLVGDVASAELDSLGVVELTVDGMLKQLVREWTDAGAAEREQCLGFVLSSLERHVPISGGSPPQVVIPGAGLGRLVWEVAMRGYAAVGIERAMSMMLCGSYVINHLLSHERTGRIQPYAAVGSGPCNVESAANVGREFCVPDADAAKRFASATAEADATAGLQHPHERLQVITGDFRAVARASGPCADAVLTTFLVDACGDVVGALETVHAQLKPGGVWINLGPLEYEGTAGYHASRKLRLCADELVQLVRQRGFEILETRKGVRCDYTQDQFSMLQSHFNCLFIVARKHIGAATPAGAPPEPPGAGRAREQMCAAAARPLHASPGNLQNLPGTYENQIERPLSHDDRSLH</sequence>
<dbReference type="GO" id="GO:0032259">
    <property type="term" value="P:methylation"/>
    <property type="evidence" value="ECO:0007669"/>
    <property type="project" value="UniProtKB-KW"/>
</dbReference>
<reference evidence="7" key="1">
    <citation type="journal article" date="2015" name="PLoS Genet.">
        <title>Genome Sequence and Transcriptome Analyses of Chrysochromulina tobin: Metabolic Tools for Enhanced Algal Fitness in the Prominent Order Prymnesiales (Haptophyceae).</title>
        <authorList>
            <person name="Hovde B.T."/>
            <person name="Deodato C.R."/>
            <person name="Hunsperger H.M."/>
            <person name="Ryken S.A."/>
            <person name="Yost W."/>
            <person name="Jha R.K."/>
            <person name="Patterson J."/>
            <person name="Monnat R.J. Jr."/>
            <person name="Barlow S.B."/>
            <person name="Starkenburg S.R."/>
            <person name="Cattolico R.A."/>
        </authorList>
    </citation>
    <scope>NUCLEOTIDE SEQUENCE</scope>
    <source>
        <strain evidence="7">CCMP291</strain>
    </source>
</reference>
<dbReference type="OrthoDB" id="978at2759"/>
<keyword evidence="7" id="KW-1185">Reference proteome</keyword>
<dbReference type="PANTHER" id="PTHR12303:SF6">
    <property type="entry name" value="CARNOSINE N-METHYLTRANSFERASE"/>
    <property type="match status" value="1"/>
</dbReference>
<evidence type="ECO:0000256" key="4">
    <source>
        <dbReference type="ARBA" id="ARBA00022679"/>
    </source>
</evidence>
<dbReference type="Proteomes" id="UP000037460">
    <property type="component" value="Unassembled WGS sequence"/>
</dbReference>
<dbReference type="Gene3D" id="3.40.50.150">
    <property type="entry name" value="Vaccinia Virus protein VP39"/>
    <property type="match status" value="1"/>
</dbReference>
<keyword evidence="3" id="KW-0489">Methyltransferase</keyword>
<evidence type="ECO:0000256" key="2">
    <source>
        <dbReference type="ARBA" id="ARBA00012003"/>
    </source>
</evidence>
<gene>
    <name evidence="6" type="ORF">Ctob_000747</name>
</gene>